<organism evidence="2 3">
    <name type="scientific">Cylicostephanus goldi</name>
    <name type="common">Nematode worm</name>
    <dbReference type="NCBI Taxonomy" id="71465"/>
    <lineage>
        <taxon>Eukaryota</taxon>
        <taxon>Metazoa</taxon>
        <taxon>Ecdysozoa</taxon>
        <taxon>Nematoda</taxon>
        <taxon>Chromadorea</taxon>
        <taxon>Rhabditida</taxon>
        <taxon>Rhabditina</taxon>
        <taxon>Rhabditomorpha</taxon>
        <taxon>Strongyloidea</taxon>
        <taxon>Strongylidae</taxon>
        <taxon>Cylicostephanus</taxon>
    </lineage>
</organism>
<reference evidence="2 3" key="1">
    <citation type="submission" date="2018-11" db="EMBL/GenBank/DDBJ databases">
        <authorList>
            <consortium name="Pathogen Informatics"/>
        </authorList>
    </citation>
    <scope>NUCLEOTIDE SEQUENCE [LARGE SCALE GENOMIC DNA]</scope>
</reference>
<dbReference type="OrthoDB" id="5786205at2759"/>
<protein>
    <recommendedName>
        <fullName evidence="4">IBR domain-containing protein</fullName>
    </recommendedName>
</protein>
<dbReference type="EMBL" id="UYRV01105389">
    <property type="protein sequence ID" value="VDN21072.1"/>
    <property type="molecule type" value="Genomic_DNA"/>
</dbReference>
<evidence type="ECO:0008006" key="4">
    <source>
        <dbReference type="Google" id="ProtNLM"/>
    </source>
</evidence>
<feature type="non-terminal residue" evidence="2">
    <location>
        <position position="394"/>
    </location>
</feature>
<dbReference type="SUPFAM" id="SSF57850">
    <property type="entry name" value="RING/U-box"/>
    <property type="match status" value="1"/>
</dbReference>
<dbReference type="PANTHER" id="PTHR31063:SF4">
    <property type="entry name" value="IBR DOMAIN-CONTAINING PROTEIN"/>
    <property type="match status" value="1"/>
</dbReference>
<keyword evidence="3" id="KW-1185">Reference proteome</keyword>
<dbReference type="Proteomes" id="UP000271889">
    <property type="component" value="Unassembled WGS sequence"/>
</dbReference>
<evidence type="ECO:0000256" key="1">
    <source>
        <dbReference type="SAM" id="MobiDB-lite"/>
    </source>
</evidence>
<dbReference type="AlphaFoldDB" id="A0A3P7PMC3"/>
<sequence length="394" mass="45391">MIPKEKGLQASQPDQVSHPRCSNSQTTAGTLLADVEKLSITPVDLLDISGATKAPHIFAVYETKIKGNVESFSLEETILKSVPARFTVTWFGPKRVSIRSPSYFKPIFVLFFEYEENKRILRVRVNSSAPYAEMATRSHLRNLIQNRDWKYGSLFEDLHEFIMKTRKGEEEKPADDSRLAMYPEVFDLDVNNETLAPLANKFEEQEQIALLSQLYVEDDCDISSFEVVCNMIIAPPGSSPIDLLYAVLPAPVMSFLIKKLYAFCNPGNSKFVKCPRCHADLATTFEREFSSCTCSSCGCAFCYLCDCEPHWPMSCEEYKRWTDRWDTQYFLEKNHIVGDGQVRLCLFCEEVFQICAEAHRQRFEKNENENFKKYVANYFSSKKEQRKMNETRNL</sequence>
<evidence type="ECO:0000313" key="2">
    <source>
        <dbReference type="EMBL" id="VDN21072.1"/>
    </source>
</evidence>
<accession>A0A3P7PMC3</accession>
<evidence type="ECO:0000313" key="3">
    <source>
        <dbReference type="Proteomes" id="UP000271889"/>
    </source>
</evidence>
<proteinExistence type="predicted"/>
<feature type="compositionally biased region" description="Polar residues" evidence="1">
    <location>
        <begin position="9"/>
        <end position="24"/>
    </location>
</feature>
<feature type="region of interest" description="Disordered" evidence="1">
    <location>
        <begin position="1"/>
        <end position="24"/>
    </location>
</feature>
<name>A0A3P7PMC3_CYLGO</name>
<gene>
    <name evidence="2" type="ORF">CGOC_LOCUS8940</name>
</gene>
<dbReference type="CDD" id="cd20335">
    <property type="entry name" value="BRcat_RBR"/>
    <property type="match status" value="1"/>
</dbReference>
<dbReference type="PANTHER" id="PTHR31063">
    <property type="entry name" value="PROTEIN CBG08668"/>
    <property type="match status" value="1"/>
</dbReference>